<keyword evidence="1" id="KW-0732">Signal</keyword>
<evidence type="ECO:0000256" key="1">
    <source>
        <dbReference type="SAM" id="SignalP"/>
    </source>
</evidence>
<protein>
    <submittedName>
        <fullName evidence="2">Uncharacterized protein</fullName>
    </submittedName>
</protein>
<reference evidence="3" key="1">
    <citation type="submission" date="2016-10" db="EMBL/GenBank/DDBJ databases">
        <authorList>
            <person name="Varghese N."/>
            <person name="Submissions S."/>
        </authorList>
    </citation>
    <scope>NUCLEOTIDE SEQUENCE [LARGE SCALE GENOMIC DNA]</scope>
    <source>
        <strain evidence="3">ATCC 43811</strain>
    </source>
</reference>
<evidence type="ECO:0000313" key="2">
    <source>
        <dbReference type="EMBL" id="SFB96151.1"/>
    </source>
</evidence>
<dbReference type="Proteomes" id="UP000240042">
    <property type="component" value="Unassembled WGS sequence"/>
</dbReference>
<dbReference type="RefSeq" id="WP_092320132.1">
    <property type="nucleotide sequence ID" value="NZ_FOKY01000029.1"/>
</dbReference>
<dbReference type="STRING" id="34097.SAMN02745150_01446"/>
<dbReference type="EMBL" id="FOKY01000029">
    <property type="protein sequence ID" value="SFB96151.1"/>
    <property type="molecule type" value="Genomic_DNA"/>
</dbReference>
<dbReference type="AlphaFoldDB" id="A0A1I1FA51"/>
<evidence type="ECO:0000313" key="3">
    <source>
        <dbReference type="Proteomes" id="UP000240042"/>
    </source>
</evidence>
<name>A0A1I1FA51_BREAD</name>
<keyword evidence="3" id="KW-1185">Reference proteome</keyword>
<organism evidence="2 3">
    <name type="scientific">Brevinema andersonii</name>
    <dbReference type="NCBI Taxonomy" id="34097"/>
    <lineage>
        <taxon>Bacteria</taxon>
        <taxon>Pseudomonadati</taxon>
        <taxon>Spirochaetota</taxon>
        <taxon>Spirochaetia</taxon>
        <taxon>Brevinematales</taxon>
        <taxon>Brevinemataceae</taxon>
        <taxon>Brevinema</taxon>
    </lineage>
</organism>
<sequence length="123" mass="13827">MKKLLLFCSILCFVPMWADDIWFISPQNGMPVSGKMTIQIQPPFVQTPVRVWIERDRGDRMVWSGQLTPQGNYTTTVDVSRFPAGKYEVKAEYFINGKDFDGDVTIWVGGPAGQPGPDGGTYY</sequence>
<proteinExistence type="predicted"/>
<feature type="chain" id="PRO_5015199571" evidence="1">
    <location>
        <begin position="19"/>
        <end position="123"/>
    </location>
</feature>
<accession>A0A1I1FA51</accession>
<gene>
    <name evidence="2" type="ORF">SAMN02745150_01446</name>
</gene>
<feature type="signal peptide" evidence="1">
    <location>
        <begin position="1"/>
        <end position="18"/>
    </location>
</feature>